<gene>
    <name evidence="2" type="ORF">MES5069_350027</name>
</gene>
<protein>
    <submittedName>
        <fullName evidence="2">Uncharacterized protein</fullName>
    </submittedName>
</protein>
<name>A0ABN8JXK6_9HYPH</name>
<dbReference type="EMBL" id="CAKXZT010000130">
    <property type="protein sequence ID" value="CAH2402735.1"/>
    <property type="molecule type" value="Genomic_DNA"/>
</dbReference>
<dbReference type="Proteomes" id="UP001153050">
    <property type="component" value="Unassembled WGS sequence"/>
</dbReference>
<evidence type="ECO:0000256" key="1">
    <source>
        <dbReference type="SAM" id="MobiDB-lite"/>
    </source>
</evidence>
<sequence>MEQRTTKKKGFRFVPVRLDNAELQDFADLRIFLDFHAYPDGPIGGELLRLLHAVVGEPLSEEAPASQSSRMKRPNRRRRRLPLPSGSTRRGRCSAL</sequence>
<accession>A0ABN8JXK6</accession>
<evidence type="ECO:0000313" key="2">
    <source>
        <dbReference type="EMBL" id="CAH2402735.1"/>
    </source>
</evidence>
<comment type="caution">
    <text evidence="2">The sequence shown here is derived from an EMBL/GenBank/DDBJ whole genome shotgun (WGS) entry which is preliminary data.</text>
</comment>
<feature type="region of interest" description="Disordered" evidence="1">
    <location>
        <begin position="59"/>
        <end position="96"/>
    </location>
</feature>
<organism evidence="2 3">
    <name type="scientific">Mesorhizobium escarrei</name>
    <dbReference type="NCBI Taxonomy" id="666018"/>
    <lineage>
        <taxon>Bacteria</taxon>
        <taxon>Pseudomonadati</taxon>
        <taxon>Pseudomonadota</taxon>
        <taxon>Alphaproteobacteria</taxon>
        <taxon>Hyphomicrobiales</taxon>
        <taxon>Phyllobacteriaceae</taxon>
        <taxon>Mesorhizobium</taxon>
    </lineage>
</organism>
<proteinExistence type="predicted"/>
<feature type="compositionally biased region" description="Basic residues" evidence="1">
    <location>
        <begin position="70"/>
        <end position="81"/>
    </location>
</feature>
<dbReference type="RefSeq" id="WP_254019296.1">
    <property type="nucleotide sequence ID" value="NZ_CAKXZT010000130.1"/>
</dbReference>
<evidence type="ECO:0000313" key="3">
    <source>
        <dbReference type="Proteomes" id="UP001153050"/>
    </source>
</evidence>
<reference evidence="2 3" key="1">
    <citation type="submission" date="2022-03" db="EMBL/GenBank/DDBJ databases">
        <authorList>
            <person name="Brunel B."/>
        </authorList>
    </citation>
    <scope>NUCLEOTIDE SEQUENCE [LARGE SCALE GENOMIC DNA]</scope>
    <source>
        <strain evidence="2">STM5069sample</strain>
    </source>
</reference>
<keyword evidence="3" id="KW-1185">Reference proteome</keyword>